<dbReference type="InterPro" id="IPR023210">
    <property type="entry name" value="NADP_OxRdtase_dom"/>
</dbReference>
<dbReference type="PANTHER" id="PTHR45717:SF3">
    <property type="entry name" value="OS04G0544400 PROTEIN"/>
    <property type="match status" value="1"/>
</dbReference>
<dbReference type="PRINTS" id="PR00069">
    <property type="entry name" value="ALDKETRDTASE"/>
</dbReference>
<dbReference type="Pfam" id="PF00248">
    <property type="entry name" value="Aldo_ket_red"/>
    <property type="match status" value="1"/>
</dbReference>
<keyword evidence="6" id="KW-1185">Reference proteome</keyword>
<dbReference type="InterPro" id="IPR018170">
    <property type="entry name" value="Aldo/ket_reductase_CS"/>
</dbReference>
<dbReference type="Pfam" id="PF13041">
    <property type="entry name" value="PPR_2"/>
    <property type="match status" value="1"/>
</dbReference>
<feature type="repeat" description="PPR" evidence="3">
    <location>
        <begin position="377"/>
        <end position="407"/>
    </location>
</feature>
<dbReference type="GO" id="GO:0003729">
    <property type="term" value="F:mRNA binding"/>
    <property type="evidence" value="ECO:0007669"/>
    <property type="project" value="UniProtKB-ARBA"/>
</dbReference>
<dbReference type="SUPFAM" id="SSF81901">
    <property type="entry name" value="HCP-like"/>
    <property type="match status" value="1"/>
</dbReference>
<dbReference type="Proteomes" id="UP000188354">
    <property type="component" value="Chromosome LG01"/>
</dbReference>
<dbReference type="GO" id="GO:0016491">
    <property type="term" value="F:oxidoreductase activity"/>
    <property type="evidence" value="ECO:0007669"/>
    <property type="project" value="InterPro"/>
</dbReference>
<evidence type="ECO:0000256" key="1">
    <source>
        <dbReference type="ARBA" id="ARBA00007626"/>
    </source>
</evidence>
<reference evidence="5 6" key="1">
    <citation type="journal article" date="2017" name="Plant Biotechnol. J.">
        <title>A comprehensive draft genome sequence for lupin (Lupinus angustifolius), an emerging health food: insights into plant-microbe interactions and legume evolution.</title>
        <authorList>
            <person name="Hane J.K."/>
            <person name="Ming Y."/>
            <person name="Kamphuis L.G."/>
            <person name="Nelson M.N."/>
            <person name="Garg G."/>
            <person name="Atkins C.A."/>
            <person name="Bayer P.E."/>
            <person name="Bravo A."/>
            <person name="Bringans S."/>
            <person name="Cannon S."/>
            <person name="Edwards D."/>
            <person name="Foley R."/>
            <person name="Gao L.L."/>
            <person name="Harrison M.J."/>
            <person name="Huang W."/>
            <person name="Hurgobin B."/>
            <person name="Li S."/>
            <person name="Liu C.W."/>
            <person name="McGrath A."/>
            <person name="Morahan G."/>
            <person name="Murray J."/>
            <person name="Weller J."/>
            <person name="Jian J."/>
            <person name="Singh K.B."/>
        </authorList>
    </citation>
    <scope>NUCLEOTIDE SEQUENCE [LARGE SCALE GENOMIC DNA]</scope>
    <source>
        <strain evidence="6">cv. Tanjil</strain>
        <tissue evidence="5">Whole plant</tissue>
    </source>
</reference>
<dbReference type="Pfam" id="PF01535">
    <property type="entry name" value="PPR"/>
    <property type="match status" value="2"/>
</dbReference>
<evidence type="ECO:0000256" key="2">
    <source>
        <dbReference type="ARBA" id="ARBA00022737"/>
    </source>
</evidence>
<feature type="repeat" description="PPR" evidence="3">
    <location>
        <begin position="518"/>
        <end position="552"/>
    </location>
</feature>
<dbReference type="PROSITE" id="PS51375">
    <property type="entry name" value="PPR"/>
    <property type="match status" value="3"/>
</dbReference>
<dbReference type="FunFam" id="1.25.40.10:FF:000516">
    <property type="entry name" value="Pentatricopeptide repeat-containing protein"/>
    <property type="match status" value="1"/>
</dbReference>
<dbReference type="PROSITE" id="PS00063">
    <property type="entry name" value="ALDOKETO_REDUCTASE_3"/>
    <property type="match status" value="1"/>
</dbReference>
<evidence type="ECO:0000259" key="4">
    <source>
        <dbReference type="Pfam" id="PF00248"/>
    </source>
</evidence>
<dbReference type="Pfam" id="PF13812">
    <property type="entry name" value="PPR_3"/>
    <property type="match status" value="1"/>
</dbReference>
<dbReference type="Gene3D" id="3.20.20.100">
    <property type="entry name" value="NADP-dependent oxidoreductase domain"/>
    <property type="match status" value="1"/>
</dbReference>
<dbReference type="EMBL" id="CM007361">
    <property type="protein sequence ID" value="OIW18831.1"/>
    <property type="molecule type" value="Genomic_DNA"/>
</dbReference>
<protein>
    <recommendedName>
        <fullName evidence="4">NADP-dependent oxidoreductase domain-containing protein</fullName>
    </recommendedName>
</protein>
<evidence type="ECO:0000313" key="6">
    <source>
        <dbReference type="Proteomes" id="UP000188354"/>
    </source>
</evidence>
<dbReference type="PROSITE" id="PS00062">
    <property type="entry name" value="ALDOKETO_REDUCTASE_2"/>
    <property type="match status" value="1"/>
</dbReference>
<dbReference type="STRING" id="3871.A0A4P1RVJ6"/>
<name>A0A4P1RVJ6_LUPAN</name>
<dbReference type="InterPro" id="IPR002885">
    <property type="entry name" value="PPR_rpt"/>
</dbReference>
<dbReference type="FunFam" id="1.25.40.10:FF:000253">
    <property type="entry name" value="Pentatricopeptide repeat-containing protein"/>
    <property type="match status" value="1"/>
</dbReference>
<evidence type="ECO:0000256" key="3">
    <source>
        <dbReference type="PROSITE-ProRule" id="PRU00708"/>
    </source>
</evidence>
<dbReference type="NCBIfam" id="TIGR00756">
    <property type="entry name" value="PPR"/>
    <property type="match status" value="3"/>
</dbReference>
<organism evidence="5 6">
    <name type="scientific">Lupinus angustifolius</name>
    <name type="common">Narrow-leaved blue lupine</name>
    <dbReference type="NCBI Taxonomy" id="3871"/>
    <lineage>
        <taxon>Eukaryota</taxon>
        <taxon>Viridiplantae</taxon>
        <taxon>Streptophyta</taxon>
        <taxon>Embryophyta</taxon>
        <taxon>Tracheophyta</taxon>
        <taxon>Spermatophyta</taxon>
        <taxon>Magnoliopsida</taxon>
        <taxon>eudicotyledons</taxon>
        <taxon>Gunneridae</taxon>
        <taxon>Pentapetalae</taxon>
        <taxon>rosids</taxon>
        <taxon>fabids</taxon>
        <taxon>Fabales</taxon>
        <taxon>Fabaceae</taxon>
        <taxon>Papilionoideae</taxon>
        <taxon>50 kb inversion clade</taxon>
        <taxon>genistoids sensu lato</taxon>
        <taxon>core genistoids</taxon>
        <taxon>Genisteae</taxon>
        <taxon>Lupinus</taxon>
    </lineage>
</organism>
<gene>
    <name evidence="5" type="ORF">TanjilG_25274</name>
</gene>
<dbReference type="AlphaFoldDB" id="A0A4P1RVJ6"/>
<feature type="repeat" description="PPR" evidence="3">
    <location>
        <begin position="307"/>
        <end position="341"/>
    </location>
</feature>
<sequence>MDPTLVATVISTAIKIHWPVRMKKGSVGINPENLIQPDIPSTWRAMEALYDSGKARAIGVSNFSSKKLQDLLEIVRVPPAVNQVELHPVWQQPKLHAFCESKGIHLSGFSPLGSPAFLKTDILKHPIINIVAEKLEKMPAQVALRWGLQMGHSVLPKSTNEERIKGNFDIFDWSIPDDLINKLSEIKQIHGYGTLDYERRPIVKWNDVYKRISFMPNSELGSVDVLNQWENEGKNLTKWDLSRVVKELRKYKRHQRALEVYDWMNNRPERFRVSSSDAAIQLDLIAKVRGVSSAEEFFERLTNKLKDRRTHGSLLNVYVHFRLKEKAESLLEKMRSKGYAVHSLPFNVMMTMYMNLKEYEKVDTLVSEMIEKKVNLDIYSYNIWLSSCGSQGEIEKMEQAFEQMSQDPTIIPNWTTFSTMASMYMKMDQFEKAEECLRKVESRIKGRDRIPFHYLLSLYGNIGKKDEIFRIWKTYKSIFPTIPNLGYHAIISSLIRLGDIEGAETLYQEWVSMKSSYDPRIGNLLIGWYVKNGDTDKALEFFKQMKEAGGVPNSSTWEVLSELHIADKSISDALSCLKEAFVAEGSKSWRPKPPNVIAFFELCQEEDDTASADVLISLLRQSNFFDEVYASAIGLSDDTIIKGDLSSKVDTADTSDVINDDENIDDDSQKLFNQLESSF</sequence>
<dbReference type="SUPFAM" id="SSF51430">
    <property type="entry name" value="NAD(P)-linked oxidoreductase"/>
    <property type="match status" value="1"/>
</dbReference>
<accession>A0A4P1RVJ6</accession>
<keyword evidence="2" id="KW-0677">Repeat</keyword>
<dbReference type="InterPro" id="IPR011990">
    <property type="entry name" value="TPR-like_helical_dom_sf"/>
</dbReference>
<dbReference type="Gramene" id="OIW18831">
    <property type="protein sequence ID" value="OIW18831"/>
    <property type="gene ID" value="TanjilG_25274"/>
</dbReference>
<dbReference type="Gene3D" id="1.25.40.10">
    <property type="entry name" value="Tetratricopeptide repeat domain"/>
    <property type="match status" value="3"/>
</dbReference>
<evidence type="ECO:0000313" key="5">
    <source>
        <dbReference type="EMBL" id="OIW18831.1"/>
    </source>
</evidence>
<comment type="similarity">
    <text evidence="1">Belongs to the PPR family. P subfamily.</text>
</comment>
<dbReference type="InterPro" id="IPR036812">
    <property type="entry name" value="NAD(P)_OxRdtase_dom_sf"/>
</dbReference>
<dbReference type="GO" id="GO:0005739">
    <property type="term" value="C:mitochondrion"/>
    <property type="evidence" value="ECO:0007669"/>
    <property type="project" value="TreeGrafter"/>
</dbReference>
<proteinExistence type="inferred from homology"/>
<dbReference type="InterPro" id="IPR020471">
    <property type="entry name" value="AKR"/>
</dbReference>
<dbReference type="PANTHER" id="PTHR45717">
    <property type="entry name" value="OS12G0527900 PROTEIN"/>
    <property type="match status" value="1"/>
</dbReference>
<feature type="domain" description="NADP-dependent oxidoreductase" evidence="4">
    <location>
        <begin position="15"/>
        <end position="186"/>
    </location>
</feature>